<name>A0A6A4Z637_APHAT</name>
<dbReference type="GO" id="GO:0015074">
    <property type="term" value="P:DNA integration"/>
    <property type="evidence" value="ECO:0007669"/>
    <property type="project" value="InterPro"/>
</dbReference>
<dbReference type="Proteomes" id="UP000469452">
    <property type="component" value="Unassembled WGS sequence"/>
</dbReference>
<dbReference type="Gene3D" id="1.10.340.70">
    <property type="match status" value="1"/>
</dbReference>
<evidence type="ECO:0000259" key="1">
    <source>
        <dbReference type="PROSITE" id="PS50994"/>
    </source>
</evidence>
<evidence type="ECO:0000313" key="2">
    <source>
        <dbReference type="EMBL" id="KAF0702603.1"/>
    </source>
</evidence>
<dbReference type="PROSITE" id="PS50994">
    <property type="entry name" value="INTEGRASE"/>
    <property type="match status" value="1"/>
</dbReference>
<dbReference type="Gene3D" id="3.30.420.10">
    <property type="entry name" value="Ribonuclease H-like superfamily/Ribonuclease H"/>
    <property type="match status" value="1"/>
</dbReference>
<sequence length="494" mass="55167">MVSPLRSSSFEWPTLVVIGTTQRDSLDTNTIAALSLESSQLAEHEIKLDTGDLWQLRLVNQVLWVPDEASELQLRLCVCAHASLAGHRASGPTLDSLVAFCWWTTMEKDVQFFVDRCLDCASVSGGAPRPLGEALHSAKPNGLLHWDYLFMGDSKTGDKYLFVIKCDASKLVWLFPSMEATAVFTKDCLLQWFAVFGVCYEWVSDQGTHFKNQVMAVLQHVLGAHHHFTTARCPWANGTVEVVMRQLLRLFRACLSEWLMLIMNQLPSPSLGGVAPVTAMSGRPAMSPLDTIILPGSLKSATLAEIESMQRANIDQAREALDAMHKEMNATNSLKRDRARKAHNKKRGMQMAQFVVGDYVLYQDVWQHHRAKLRTTWCGPAVVTAVASSWLYEVKNLITGDDKEAHASRLKFYADKSLHVSEDFKEHVAHNSEGYEVEAIVDARYVAAKKAYENSWEPAATIKEDVSVTLKKFCAKKGSSAIIEQIAKAYFTLE</sequence>
<dbReference type="InterPro" id="IPR050951">
    <property type="entry name" value="Retrovirus_Pol_polyprotein"/>
</dbReference>
<comment type="caution">
    <text evidence="2">The sequence shown here is derived from an EMBL/GenBank/DDBJ whole genome shotgun (WGS) entry which is preliminary data.</text>
</comment>
<dbReference type="PANTHER" id="PTHR37984:SF5">
    <property type="entry name" value="PROTEIN NYNRIN-LIKE"/>
    <property type="match status" value="1"/>
</dbReference>
<feature type="domain" description="Integrase catalytic" evidence="1">
    <location>
        <begin position="136"/>
        <end position="296"/>
    </location>
</feature>
<gene>
    <name evidence="2" type="ORF">AaE_015828</name>
</gene>
<dbReference type="EMBL" id="VJMI01021079">
    <property type="protein sequence ID" value="KAF0702603.1"/>
    <property type="molecule type" value="Genomic_DNA"/>
</dbReference>
<dbReference type="InterPro" id="IPR001584">
    <property type="entry name" value="Integrase_cat-core"/>
</dbReference>
<dbReference type="GO" id="GO:0003676">
    <property type="term" value="F:nucleic acid binding"/>
    <property type="evidence" value="ECO:0007669"/>
    <property type="project" value="InterPro"/>
</dbReference>
<dbReference type="CDD" id="cd00024">
    <property type="entry name" value="CD_CSD"/>
    <property type="match status" value="1"/>
</dbReference>
<dbReference type="Pfam" id="PF17921">
    <property type="entry name" value="Integrase_H2C2"/>
    <property type="match status" value="1"/>
</dbReference>
<reference evidence="2 3" key="1">
    <citation type="submission" date="2019-06" db="EMBL/GenBank/DDBJ databases">
        <title>Genomics analysis of Aphanomyces spp. identifies a new class of oomycete effector associated with host adaptation.</title>
        <authorList>
            <person name="Gaulin E."/>
        </authorList>
    </citation>
    <scope>NUCLEOTIDE SEQUENCE [LARGE SCALE GENOMIC DNA]</scope>
    <source>
        <strain evidence="2 3">E</strain>
    </source>
</reference>
<dbReference type="SUPFAM" id="SSF53098">
    <property type="entry name" value="Ribonuclease H-like"/>
    <property type="match status" value="1"/>
</dbReference>
<dbReference type="InterPro" id="IPR012337">
    <property type="entry name" value="RNaseH-like_sf"/>
</dbReference>
<proteinExistence type="predicted"/>
<accession>A0A6A4Z637</accession>
<dbReference type="PANTHER" id="PTHR37984">
    <property type="entry name" value="PROTEIN CBG26694"/>
    <property type="match status" value="1"/>
</dbReference>
<dbReference type="Pfam" id="PF00665">
    <property type="entry name" value="rve"/>
    <property type="match status" value="1"/>
</dbReference>
<protein>
    <recommendedName>
        <fullName evidence="1">Integrase catalytic domain-containing protein</fullName>
    </recommendedName>
</protein>
<dbReference type="AlphaFoldDB" id="A0A6A4Z637"/>
<dbReference type="InterPro" id="IPR041588">
    <property type="entry name" value="Integrase_H2C2"/>
</dbReference>
<evidence type="ECO:0000313" key="3">
    <source>
        <dbReference type="Proteomes" id="UP000469452"/>
    </source>
</evidence>
<dbReference type="VEuPathDB" id="FungiDB:H257_07229"/>
<dbReference type="InterPro" id="IPR036397">
    <property type="entry name" value="RNaseH_sf"/>
</dbReference>
<organism evidence="2 3">
    <name type="scientific">Aphanomyces astaci</name>
    <name type="common">Crayfish plague agent</name>
    <dbReference type="NCBI Taxonomy" id="112090"/>
    <lineage>
        <taxon>Eukaryota</taxon>
        <taxon>Sar</taxon>
        <taxon>Stramenopiles</taxon>
        <taxon>Oomycota</taxon>
        <taxon>Saprolegniomycetes</taxon>
        <taxon>Saprolegniales</taxon>
        <taxon>Verrucalvaceae</taxon>
        <taxon>Aphanomyces</taxon>
    </lineage>
</organism>